<dbReference type="AlphaFoldDB" id="A0A9D9J108"/>
<name>A0A9D9J108_9BACT</name>
<reference evidence="2" key="1">
    <citation type="submission" date="2020-10" db="EMBL/GenBank/DDBJ databases">
        <authorList>
            <person name="Gilroy R."/>
        </authorList>
    </citation>
    <scope>NUCLEOTIDE SEQUENCE</scope>
    <source>
        <strain evidence="2">B3-2255</strain>
    </source>
</reference>
<dbReference type="PROSITE" id="PS51257">
    <property type="entry name" value="PROKAR_LIPOPROTEIN"/>
    <property type="match status" value="1"/>
</dbReference>
<dbReference type="Proteomes" id="UP000823772">
    <property type="component" value="Unassembled WGS sequence"/>
</dbReference>
<feature type="domain" description="BIG2" evidence="1">
    <location>
        <begin position="191"/>
        <end position="267"/>
    </location>
</feature>
<feature type="domain" description="BIG2" evidence="1">
    <location>
        <begin position="109"/>
        <end position="186"/>
    </location>
</feature>
<dbReference type="Pfam" id="PF02368">
    <property type="entry name" value="Big_2"/>
    <property type="match status" value="3"/>
</dbReference>
<dbReference type="InterPro" id="IPR003343">
    <property type="entry name" value="Big_2"/>
</dbReference>
<gene>
    <name evidence="2" type="ORF">IAC87_03835</name>
</gene>
<dbReference type="InterPro" id="IPR008964">
    <property type="entry name" value="Invasin/intimin_cell_adhesion"/>
</dbReference>
<evidence type="ECO:0000313" key="2">
    <source>
        <dbReference type="EMBL" id="MBO8481660.1"/>
    </source>
</evidence>
<sequence length="517" mass="54881">MKNRILAISALFLAICSCGQNENIPVEAESIKLSRETLELKKGDTQRLTAEVLPEDAEDKTVRWTSLKESIASVDETGLVSAVAIGETVIKATCGNVSARCLVTVTAIPVTGVKVVPSEITITRGSTQQLSVEITPEDADNKEVTWSSSDESVVLVDANGMISAVAIGNAAVKAAVGGLEAECQVTVAGVGVENITLEPVSLDLMVGETAVINASVQPEDADYDGITWTSSNAAVASVDAGSVVALSQGEAVITATAGGKEASCTVTVSEVPVTDEINIGDIYFSDGTTSPVLVEGKTPVGVVFYVGDPSVNDAALMRDHPDCTHGLVVALNDAGMQYWQLRIQFYQRHVGDWVTASGTGYKTTVVDDETINLIMGYNNTKAIEAFNEDEANWDWNVDALQCVLDYRESVAVPETSSGWYWPSPKELSLLCTGEYSGSINDIFNETDNLEVINGKLSAIGGTPLNNTTPSGTYESYYWSSAESSAYQQAIYVLMSNGSVGPQSKGYPQRSIRCVLAF</sequence>
<accession>A0A9D9J108</accession>
<dbReference type="SUPFAM" id="SSF49373">
    <property type="entry name" value="Invasin/intimin cell-adhesion fragments"/>
    <property type="match status" value="3"/>
</dbReference>
<feature type="domain" description="BIG2" evidence="1">
    <location>
        <begin position="27"/>
        <end position="104"/>
    </location>
</feature>
<comment type="caution">
    <text evidence="2">The sequence shown here is derived from an EMBL/GenBank/DDBJ whole genome shotgun (WGS) entry which is preliminary data.</text>
</comment>
<proteinExistence type="predicted"/>
<dbReference type="EMBL" id="JADILY010000081">
    <property type="protein sequence ID" value="MBO8481660.1"/>
    <property type="molecule type" value="Genomic_DNA"/>
</dbReference>
<dbReference type="Gene3D" id="2.60.40.1080">
    <property type="match status" value="3"/>
</dbReference>
<dbReference type="SMART" id="SM00635">
    <property type="entry name" value="BID_2"/>
    <property type="match status" value="3"/>
</dbReference>
<organism evidence="2 3">
    <name type="scientific">Candidatus Merdivivens faecigallinarum</name>
    <dbReference type="NCBI Taxonomy" id="2840871"/>
    <lineage>
        <taxon>Bacteria</taxon>
        <taxon>Pseudomonadati</taxon>
        <taxon>Bacteroidota</taxon>
        <taxon>Bacteroidia</taxon>
        <taxon>Bacteroidales</taxon>
        <taxon>Muribaculaceae</taxon>
        <taxon>Muribaculaceae incertae sedis</taxon>
        <taxon>Candidatus Merdivivens</taxon>
    </lineage>
</organism>
<protein>
    <submittedName>
        <fullName evidence="2">Ig-like domain-containing protein</fullName>
    </submittedName>
</protein>
<reference evidence="2" key="2">
    <citation type="journal article" date="2021" name="PeerJ">
        <title>Extensive microbial diversity within the chicken gut microbiome revealed by metagenomics and culture.</title>
        <authorList>
            <person name="Gilroy R."/>
            <person name="Ravi A."/>
            <person name="Getino M."/>
            <person name="Pursley I."/>
            <person name="Horton D.L."/>
            <person name="Alikhan N.F."/>
            <person name="Baker D."/>
            <person name="Gharbi K."/>
            <person name="Hall N."/>
            <person name="Watson M."/>
            <person name="Adriaenssens E.M."/>
            <person name="Foster-Nyarko E."/>
            <person name="Jarju S."/>
            <person name="Secka A."/>
            <person name="Antonio M."/>
            <person name="Oren A."/>
            <person name="Chaudhuri R.R."/>
            <person name="La Ragione R."/>
            <person name="Hildebrand F."/>
            <person name="Pallen M.J."/>
        </authorList>
    </citation>
    <scope>NUCLEOTIDE SEQUENCE</scope>
    <source>
        <strain evidence="2">B3-2255</strain>
    </source>
</reference>
<evidence type="ECO:0000313" key="3">
    <source>
        <dbReference type="Proteomes" id="UP000823772"/>
    </source>
</evidence>
<evidence type="ECO:0000259" key="1">
    <source>
        <dbReference type="SMART" id="SM00635"/>
    </source>
</evidence>